<evidence type="ECO:0000256" key="6">
    <source>
        <dbReference type="RuleBase" id="RU362042"/>
    </source>
</evidence>
<dbReference type="PROSITE" id="PS00761">
    <property type="entry name" value="SPASE_I_3"/>
    <property type="match status" value="1"/>
</dbReference>
<dbReference type="GO" id="GO:0004252">
    <property type="term" value="F:serine-type endopeptidase activity"/>
    <property type="evidence" value="ECO:0007669"/>
    <property type="project" value="InterPro"/>
</dbReference>
<dbReference type="PANTHER" id="PTHR43390:SF1">
    <property type="entry name" value="CHLOROPLAST PROCESSING PEPTIDASE"/>
    <property type="match status" value="1"/>
</dbReference>
<evidence type="ECO:0000256" key="1">
    <source>
        <dbReference type="ARBA" id="ARBA00000677"/>
    </source>
</evidence>
<dbReference type="PROSITE" id="PS00760">
    <property type="entry name" value="SPASE_I_2"/>
    <property type="match status" value="1"/>
</dbReference>
<comment type="subcellular location">
    <subcellularLocation>
        <location evidence="2">Cell membrane</location>
        <topology evidence="2">Single-pass type II membrane protein</topology>
    </subcellularLocation>
    <subcellularLocation>
        <location evidence="6">Membrane</location>
        <topology evidence="6">Single-pass type II membrane protein</topology>
    </subcellularLocation>
</comment>
<name>A0A916NR78_9BACL</name>
<dbReference type="InterPro" id="IPR019533">
    <property type="entry name" value="Peptidase_S26"/>
</dbReference>
<proteinExistence type="inferred from homology"/>
<dbReference type="CDD" id="cd06530">
    <property type="entry name" value="S26_SPase_I"/>
    <property type="match status" value="1"/>
</dbReference>
<dbReference type="NCBIfam" id="TIGR02227">
    <property type="entry name" value="sigpep_I_bact"/>
    <property type="match status" value="1"/>
</dbReference>
<evidence type="ECO:0000256" key="2">
    <source>
        <dbReference type="ARBA" id="ARBA00004401"/>
    </source>
</evidence>
<keyword evidence="9" id="KW-1185">Reference proteome</keyword>
<dbReference type="GO" id="GO:0009003">
    <property type="term" value="F:signal peptidase activity"/>
    <property type="evidence" value="ECO:0007669"/>
    <property type="project" value="UniProtKB-EC"/>
</dbReference>
<protein>
    <recommendedName>
        <fullName evidence="4 6">Signal peptidase I</fullName>
        <ecNumber evidence="4 6">3.4.21.89</ecNumber>
    </recommendedName>
</protein>
<evidence type="ECO:0000256" key="3">
    <source>
        <dbReference type="ARBA" id="ARBA00009370"/>
    </source>
</evidence>
<dbReference type="PANTHER" id="PTHR43390">
    <property type="entry name" value="SIGNAL PEPTIDASE I"/>
    <property type="match status" value="1"/>
</dbReference>
<dbReference type="AlphaFoldDB" id="A0A916NR78"/>
<comment type="similarity">
    <text evidence="3 6">Belongs to the peptidase S26 family.</text>
</comment>
<dbReference type="GO" id="GO:0005886">
    <property type="term" value="C:plasma membrane"/>
    <property type="evidence" value="ECO:0007669"/>
    <property type="project" value="UniProtKB-SubCell"/>
</dbReference>
<feature type="domain" description="Peptidase S26" evidence="7">
    <location>
        <begin position="6"/>
        <end position="99"/>
    </location>
</feature>
<evidence type="ECO:0000256" key="4">
    <source>
        <dbReference type="ARBA" id="ARBA00013208"/>
    </source>
</evidence>
<comment type="caution">
    <text evidence="8">The sequence shown here is derived from an EMBL/GenBank/DDBJ whole genome shotgun (WGS) entry which is preliminary data.</text>
</comment>
<comment type="catalytic activity">
    <reaction evidence="1 6">
        <text>Cleavage of hydrophobic, N-terminal signal or leader sequences from secreted and periplasmic proteins.</text>
        <dbReference type="EC" id="3.4.21.89"/>
    </reaction>
</comment>
<dbReference type="EMBL" id="CAJVAS010000018">
    <property type="protein sequence ID" value="CAG7637879.1"/>
    <property type="molecule type" value="Genomic_DNA"/>
</dbReference>
<sequence>MFKVSNDRMFVKRVIALPGETVKVAGDQVYINGAPLREPYLKAAIEGAASKGSTYNVRDYAEHTVPEGCYFVLGDNRSNSSDSRDLGFVKREQIVGKVTSVNGSPLP</sequence>
<dbReference type="InterPro" id="IPR000223">
    <property type="entry name" value="Pept_S26A_signal_pept_1"/>
</dbReference>
<dbReference type="InterPro" id="IPR019757">
    <property type="entry name" value="Pept_S26A_signal_pept_1_Lys-AS"/>
</dbReference>
<reference evidence="8" key="1">
    <citation type="submission" date="2021-06" db="EMBL/GenBank/DDBJ databases">
        <authorList>
            <person name="Criscuolo A."/>
        </authorList>
    </citation>
    <scope>NUCLEOTIDE SEQUENCE</scope>
    <source>
        <strain evidence="8">CIP111600</strain>
    </source>
</reference>
<evidence type="ECO:0000313" key="9">
    <source>
        <dbReference type="Proteomes" id="UP000693672"/>
    </source>
</evidence>
<evidence type="ECO:0000313" key="8">
    <source>
        <dbReference type="EMBL" id="CAG7637879.1"/>
    </source>
</evidence>
<evidence type="ECO:0000259" key="7">
    <source>
        <dbReference type="Pfam" id="PF10502"/>
    </source>
</evidence>
<organism evidence="8 9">
    <name type="scientific">Paenibacillus solanacearum</name>
    <dbReference type="NCBI Taxonomy" id="2048548"/>
    <lineage>
        <taxon>Bacteria</taxon>
        <taxon>Bacillati</taxon>
        <taxon>Bacillota</taxon>
        <taxon>Bacilli</taxon>
        <taxon>Bacillales</taxon>
        <taxon>Paenibacillaceae</taxon>
        <taxon>Paenibacillus</taxon>
    </lineage>
</organism>
<keyword evidence="5 6" id="KW-0378">Hydrolase</keyword>
<evidence type="ECO:0000256" key="5">
    <source>
        <dbReference type="ARBA" id="ARBA00022801"/>
    </source>
</evidence>
<dbReference type="Pfam" id="PF10502">
    <property type="entry name" value="Peptidase_S26"/>
    <property type="match status" value="1"/>
</dbReference>
<dbReference type="InterPro" id="IPR019758">
    <property type="entry name" value="Pept_S26A_signal_pept_1_CS"/>
</dbReference>
<keyword evidence="6" id="KW-0645">Protease</keyword>
<gene>
    <name evidence="8" type="primary">sipS_2</name>
    <name evidence="8" type="ORF">PAESOLCIP111_03889</name>
</gene>
<dbReference type="GO" id="GO:0006465">
    <property type="term" value="P:signal peptide processing"/>
    <property type="evidence" value="ECO:0007669"/>
    <property type="project" value="InterPro"/>
</dbReference>
<dbReference type="Proteomes" id="UP000693672">
    <property type="component" value="Unassembled WGS sequence"/>
</dbReference>
<dbReference type="EC" id="3.4.21.89" evidence="4 6"/>
<accession>A0A916NR78</accession>